<accession>A0A921DQV6</accession>
<dbReference type="GO" id="GO:0000287">
    <property type="term" value="F:magnesium ion binding"/>
    <property type="evidence" value="ECO:0007669"/>
    <property type="project" value="UniProtKB-UniRule"/>
</dbReference>
<dbReference type="GO" id="GO:0071555">
    <property type="term" value="P:cell wall organization"/>
    <property type="evidence" value="ECO:0007669"/>
    <property type="project" value="UniProtKB-KW"/>
</dbReference>
<evidence type="ECO:0000313" key="7">
    <source>
        <dbReference type="Proteomes" id="UP000698963"/>
    </source>
</evidence>
<keyword evidence="2" id="KW-0067">ATP-binding</keyword>
<feature type="binding site" evidence="2">
    <location>
        <begin position="157"/>
        <end position="158"/>
    </location>
    <ligand>
        <name>UDP-N-acetyl-alpha-D-muramoyl-L-alanyl-D-glutamate</name>
        <dbReference type="ChEBI" id="CHEBI:83900"/>
    </ligand>
</feature>
<organism evidence="6 7">
    <name type="scientific">Mailhella massiliensis</name>
    <dbReference type="NCBI Taxonomy" id="1903261"/>
    <lineage>
        <taxon>Bacteria</taxon>
        <taxon>Pseudomonadati</taxon>
        <taxon>Thermodesulfobacteriota</taxon>
        <taxon>Desulfovibrionia</taxon>
        <taxon>Desulfovibrionales</taxon>
        <taxon>Desulfovibrionaceae</taxon>
        <taxon>Mailhella</taxon>
    </lineage>
</organism>
<keyword evidence="2" id="KW-0547">Nucleotide-binding</keyword>
<keyword evidence="2 3" id="KW-0131">Cell cycle</keyword>
<keyword evidence="2 3" id="KW-0133">Cell shape</keyword>
<feature type="binding site" evidence="2">
    <location>
        <position position="478"/>
    </location>
    <ligand>
        <name>meso-2,6-diaminopimelate</name>
        <dbReference type="ChEBI" id="CHEBI:57791"/>
    </ligand>
</feature>
<comment type="pathway">
    <text evidence="2 3">Cell wall biogenesis; peptidoglycan biosynthesis.</text>
</comment>
<evidence type="ECO:0000313" key="6">
    <source>
        <dbReference type="EMBL" id="HJD96273.1"/>
    </source>
</evidence>
<feature type="binding site" evidence="2">
    <location>
        <position position="474"/>
    </location>
    <ligand>
        <name>meso-2,6-diaminopimelate</name>
        <dbReference type="ChEBI" id="CHEBI:57791"/>
    </ligand>
</feature>
<comment type="catalytic activity">
    <reaction evidence="2">
        <text>UDP-N-acetyl-alpha-D-muramoyl-L-alanyl-D-glutamate + meso-2,6-diaminopimelate + ATP = UDP-N-acetyl-alpha-D-muramoyl-L-alanyl-gamma-D-glutamyl-meso-2,6-diaminopimelate + ADP + phosphate + H(+)</text>
        <dbReference type="Rhea" id="RHEA:23676"/>
        <dbReference type="ChEBI" id="CHEBI:15378"/>
        <dbReference type="ChEBI" id="CHEBI:30616"/>
        <dbReference type="ChEBI" id="CHEBI:43474"/>
        <dbReference type="ChEBI" id="CHEBI:57791"/>
        <dbReference type="ChEBI" id="CHEBI:83900"/>
        <dbReference type="ChEBI" id="CHEBI:83905"/>
        <dbReference type="ChEBI" id="CHEBI:456216"/>
        <dbReference type="EC" id="6.3.2.13"/>
    </reaction>
</comment>
<dbReference type="RefSeq" id="WP_304120479.1">
    <property type="nucleotide sequence ID" value="NZ_DYZA01000024.1"/>
</dbReference>
<dbReference type="InterPro" id="IPR013221">
    <property type="entry name" value="Mur_ligase_cen"/>
</dbReference>
<dbReference type="NCBIfam" id="NF001126">
    <property type="entry name" value="PRK00139.1-4"/>
    <property type="match status" value="1"/>
</dbReference>
<dbReference type="PANTHER" id="PTHR23135">
    <property type="entry name" value="MUR LIGASE FAMILY MEMBER"/>
    <property type="match status" value="1"/>
</dbReference>
<dbReference type="Pfam" id="PF08245">
    <property type="entry name" value="Mur_ligase_M"/>
    <property type="match status" value="1"/>
</dbReference>
<dbReference type="Gene3D" id="3.90.190.20">
    <property type="entry name" value="Mur ligase, C-terminal domain"/>
    <property type="match status" value="1"/>
</dbReference>
<keyword evidence="2 3" id="KW-0961">Cell wall biogenesis/degradation</keyword>
<keyword evidence="2 6" id="KW-0436">Ligase</keyword>
<evidence type="ECO:0000259" key="5">
    <source>
        <dbReference type="Pfam" id="PF08245"/>
    </source>
</evidence>
<dbReference type="EMBL" id="DYZA01000024">
    <property type="protein sequence ID" value="HJD96273.1"/>
    <property type="molecule type" value="Genomic_DNA"/>
</dbReference>
<dbReference type="PANTHER" id="PTHR23135:SF4">
    <property type="entry name" value="UDP-N-ACETYLMURAMOYL-L-ALANYL-D-GLUTAMATE--2,6-DIAMINOPIMELATE LIGASE MURE HOMOLOG, CHLOROPLASTIC"/>
    <property type="match status" value="1"/>
</dbReference>
<keyword evidence="2" id="KW-0460">Magnesium</keyword>
<reference evidence="6" key="1">
    <citation type="journal article" date="2021" name="PeerJ">
        <title>Extensive microbial diversity within the chicken gut microbiome revealed by metagenomics and culture.</title>
        <authorList>
            <person name="Gilroy R."/>
            <person name="Ravi A."/>
            <person name="Getino M."/>
            <person name="Pursley I."/>
            <person name="Horton D.L."/>
            <person name="Alikhan N.F."/>
            <person name="Baker D."/>
            <person name="Gharbi K."/>
            <person name="Hall N."/>
            <person name="Watson M."/>
            <person name="Adriaenssens E.M."/>
            <person name="Foster-Nyarko E."/>
            <person name="Jarju S."/>
            <person name="Secka A."/>
            <person name="Antonio M."/>
            <person name="Oren A."/>
            <person name="Chaudhuri R.R."/>
            <person name="La Ragione R."/>
            <person name="Hildebrand F."/>
            <person name="Pallen M.J."/>
        </authorList>
    </citation>
    <scope>NUCLEOTIDE SEQUENCE</scope>
    <source>
        <strain evidence="6">ChiGjej2B2-19336</strain>
    </source>
</reference>
<evidence type="ECO:0000259" key="4">
    <source>
        <dbReference type="Pfam" id="PF02875"/>
    </source>
</evidence>
<dbReference type="InterPro" id="IPR036615">
    <property type="entry name" value="Mur_ligase_C_dom_sf"/>
</dbReference>
<dbReference type="Gene3D" id="3.40.1190.10">
    <property type="entry name" value="Mur-like, catalytic domain"/>
    <property type="match status" value="1"/>
</dbReference>
<comment type="subcellular location">
    <subcellularLocation>
        <location evidence="2 3">Cytoplasm</location>
    </subcellularLocation>
</comment>
<proteinExistence type="inferred from homology"/>
<dbReference type="SUPFAM" id="SSF63418">
    <property type="entry name" value="MurE/MurF N-terminal domain"/>
    <property type="match status" value="1"/>
</dbReference>
<dbReference type="Proteomes" id="UP000698963">
    <property type="component" value="Unassembled WGS sequence"/>
</dbReference>
<feature type="domain" description="Mur ligase central" evidence="5">
    <location>
        <begin position="113"/>
        <end position="322"/>
    </location>
</feature>
<dbReference type="InterPro" id="IPR035911">
    <property type="entry name" value="MurE/MurF_N"/>
</dbReference>
<keyword evidence="2" id="KW-0963">Cytoplasm</keyword>
<feature type="binding site" evidence="2">
    <location>
        <position position="184"/>
    </location>
    <ligand>
        <name>UDP-N-acetyl-alpha-D-muramoyl-L-alanyl-D-glutamate</name>
        <dbReference type="ChEBI" id="CHEBI:83900"/>
    </ligand>
</feature>
<keyword evidence="2 3" id="KW-0573">Peptidoglycan synthesis</keyword>
<dbReference type="GO" id="GO:0005737">
    <property type="term" value="C:cytoplasm"/>
    <property type="evidence" value="ECO:0007669"/>
    <property type="project" value="UniProtKB-SubCell"/>
</dbReference>
<dbReference type="GO" id="GO:0009252">
    <property type="term" value="P:peptidoglycan biosynthetic process"/>
    <property type="evidence" value="ECO:0007669"/>
    <property type="project" value="UniProtKB-UniRule"/>
</dbReference>
<feature type="binding site" evidence="2">
    <location>
        <position position="192"/>
    </location>
    <ligand>
        <name>UDP-N-acetyl-alpha-D-muramoyl-L-alanyl-D-glutamate</name>
        <dbReference type="ChEBI" id="CHEBI:83900"/>
    </ligand>
</feature>
<comment type="function">
    <text evidence="2">Catalyzes the addition of meso-diaminopimelic acid to the nucleotide precursor UDP-N-acetylmuramoyl-L-alanyl-D-glutamate (UMAG) in the biosynthesis of bacterial cell-wall peptidoglycan.</text>
</comment>
<dbReference type="AlphaFoldDB" id="A0A921DQV6"/>
<dbReference type="SUPFAM" id="SSF53244">
    <property type="entry name" value="MurD-like peptide ligases, peptide-binding domain"/>
    <property type="match status" value="1"/>
</dbReference>
<dbReference type="SUPFAM" id="SSF53623">
    <property type="entry name" value="MurD-like peptide ligases, catalytic domain"/>
    <property type="match status" value="1"/>
</dbReference>
<comment type="cofactor">
    <cofactor evidence="2">
        <name>Mg(2+)</name>
        <dbReference type="ChEBI" id="CHEBI:18420"/>
    </cofactor>
</comment>
<gene>
    <name evidence="2" type="primary">murE</name>
    <name evidence="6" type="ORF">K8W16_01315</name>
</gene>
<feature type="short sequence motif" description="Meso-diaminopimelate recognition motif" evidence="2">
    <location>
        <begin position="423"/>
        <end position="426"/>
    </location>
</feature>
<feature type="binding site" evidence="2">
    <location>
        <begin position="115"/>
        <end position="121"/>
    </location>
    <ligand>
        <name>ATP</name>
        <dbReference type="ChEBI" id="CHEBI:30616"/>
    </ligand>
</feature>
<comment type="caution">
    <text evidence="6">The sequence shown here is derived from an EMBL/GenBank/DDBJ whole genome shotgun (WGS) entry which is preliminary data.</text>
</comment>
<feature type="binding site" evidence="2">
    <location>
        <begin position="423"/>
        <end position="426"/>
    </location>
    <ligand>
        <name>meso-2,6-diaminopimelate</name>
        <dbReference type="ChEBI" id="CHEBI:57791"/>
    </ligand>
</feature>
<feature type="modified residue" description="N6-carboxylysine" evidence="2">
    <location>
        <position position="224"/>
    </location>
</feature>
<feature type="binding site" evidence="2">
    <location>
        <position position="23"/>
    </location>
    <ligand>
        <name>UDP-N-acetyl-alpha-D-muramoyl-L-alanyl-D-glutamate</name>
        <dbReference type="ChEBI" id="CHEBI:83900"/>
    </ligand>
</feature>
<dbReference type="NCBIfam" id="TIGR01085">
    <property type="entry name" value="murE"/>
    <property type="match status" value="1"/>
</dbReference>
<comment type="similarity">
    <text evidence="1 2">Belongs to the MurCDEF family. MurE subfamily.</text>
</comment>
<name>A0A921DQV6_9BACT</name>
<feature type="binding site" evidence="2">
    <location>
        <position position="190"/>
    </location>
    <ligand>
        <name>UDP-N-acetyl-alpha-D-muramoyl-L-alanyl-D-glutamate</name>
        <dbReference type="ChEBI" id="CHEBI:83900"/>
    </ligand>
</feature>
<dbReference type="HAMAP" id="MF_00208">
    <property type="entry name" value="MurE"/>
    <property type="match status" value="1"/>
</dbReference>
<dbReference type="InterPro" id="IPR036565">
    <property type="entry name" value="Mur-like_cat_sf"/>
</dbReference>
<dbReference type="GO" id="GO:0005524">
    <property type="term" value="F:ATP binding"/>
    <property type="evidence" value="ECO:0007669"/>
    <property type="project" value="UniProtKB-UniRule"/>
</dbReference>
<dbReference type="GO" id="GO:0008765">
    <property type="term" value="F:UDP-N-acetylmuramoylalanyl-D-glutamate-2,6-diaminopimelate ligase activity"/>
    <property type="evidence" value="ECO:0007669"/>
    <property type="project" value="UniProtKB-UniRule"/>
</dbReference>
<comment type="caution">
    <text evidence="2">Lacks conserved residue(s) required for the propagation of feature annotation.</text>
</comment>
<dbReference type="InterPro" id="IPR004101">
    <property type="entry name" value="Mur_ligase_C"/>
</dbReference>
<dbReference type="GO" id="GO:0051301">
    <property type="term" value="P:cell division"/>
    <property type="evidence" value="ECO:0007669"/>
    <property type="project" value="UniProtKB-KW"/>
</dbReference>
<comment type="PTM">
    <text evidence="2">Carboxylation is probably crucial for Mg(2+) binding and, consequently, for the gamma-phosphate positioning of ATP.</text>
</comment>
<keyword evidence="2 3" id="KW-0132">Cell division</keyword>
<dbReference type="InterPro" id="IPR005761">
    <property type="entry name" value="UDP-N-AcMur-Glu-dNH2Pim_ligase"/>
</dbReference>
<dbReference type="Pfam" id="PF02875">
    <property type="entry name" value="Mur_ligase_C"/>
    <property type="match status" value="1"/>
</dbReference>
<evidence type="ECO:0000256" key="1">
    <source>
        <dbReference type="ARBA" id="ARBA00005898"/>
    </source>
</evidence>
<dbReference type="EC" id="6.3.2.13" evidence="2"/>
<dbReference type="Gene3D" id="3.40.1390.10">
    <property type="entry name" value="MurE/MurF, N-terminal domain"/>
    <property type="match status" value="1"/>
</dbReference>
<reference evidence="6" key="2">
    <citation type="submission" date="2021-09" db="EMBL/GenBank/DDBJ databases">
        <authorList>
            <person name="Gilroy R."/>
        </authorList>
    </citation>
    <scope>NUCLEOTIDE SEQUENCE</scope>
    <source>
        <strain evidence="6">ChiGjej2B2-19336</strain>
    </source>
</reference>
<feature type="domain" description="Mur ligase C-terminal" evidence="4">
    <location>
        <begin position="361"/>
        <end position="476"/>
    </location>
</feature>
<evidence type="ECO:0000256" key="2">
    <source>
        <dbReference type="HAMAP-Rule" id="MF_00208"/>
    </source>
</evidence>
<protein>
    <recommendedName>
        <fullName evidence="2">UDP-N-acetylmuramoyl-L-alanyl-D-glutamate--2,6-diaminopimelate ligase</fullName>
        <ecNumber evidence="2">6.3.2.13</ecNumber>
    </recommendedName>
    <alternativeName>
        <fullName evidence="2">Meso-A2pm-adding enzyme</fullName>
    </alternativeName>
    <alternativeName>
        <fullName evidence="2">Meso-diaminopimelate-adding enzyme</fullName>
    </alternativeName>
    <alternativeName>
        <fullName evidence="2">UDP-MurNAc-L-Ala-D-Glu:meso-diaminopimelate ligase</fullName>
    </alternativeName>
    <alternativeName>
        <fullName evidence="2">UDP-MurNAc-tripeptide synthetase</fullName>
    </alternativeName>
    <alternativeName>
        <fullName evidence="2">UDP-N-acetylmuramyl-tripeptide synthetase</fullName>
    </alternativeName>
</protein>
<dbReference type="GO" id="GO:0008360">
    <property type="term" value="P:regulation of cell shape"/>
    <property type="evidence" value="ECO:0007669"/>
    <property type="project" value="UniProtKB-KW"/>
</dbReference>
<sequence length="503" mass="55359">MRITPSKLCEELRTGSRNIQTDSRLVQPGDVFVALPAAVPGERSKTAQHIRMALEKGAWGVVAPTRSMARMNIKTRGDREHAWLLCDDSRAMLGALAAARFGTDKSEAPVIAITGTNGKTTCAYLLEHLYKSKGIPVGVMGTISYRWPGHEEAAPLTTPGCLTLHRSLQAMREAGAKAVIMEVSSHALDQKRVAGINFSAAAFTNLTQDHLDYHKTMENYFLAKRALFASFPLRRKAMVITNDDPYGHRLLEEFPLAMGVGIRTPLVGRPFLLADVRRADTGGLFLHFYWQKNREERLDWTLHSPLIGLHNANNLCTVCGVALSMGFSVEDLACLSRFTGVPGRLERIVVPSAAGHEDPQAGIFVDYAHTPDALAHVLKTLRDAKFRRLITVFGCGGDRDRTKRPLMGEAVAKMSDIAIVTSDNPRTENPEAIIDDIMPGLAGAKHVYREGDRRKALELAVSLLQEGDALLVAGKGHEDYQIIGTTKHHFSDQEILRELISCR</sequence>
<evidence type="ECO:0000256" key="3">
    <source>
        <dbReference type="RuleBase" id="RU004135"/>
    </source>
</evidence>
<feature type="binding site" evidence="2">
    <location>
        <position position="399"/>
    </location>
    <ligand>
        <name>meso-2,6-diaminopimelate</name>
        <dbReference type="ChEBI" id="CHEBI:57791"/>
    </ligand>
</feature>